<organism evidence="4 5">
    <name type="scientific">Bacillus gobiensis</name>
    <dbReference type="NCBI Taxonomy" id="1441095"/>
    <lineage>
        <taxon>Bacteria</taxon>
        <taxon>Bacillati</taxon>
        <taxon>Bacillota</taxon>
        <taxon>Bacilli</taxon>
        <taxon>Bacillales</taxon>
        <taxon>Bacillaceae</taxon>
        <taxon>Bacillus</taxon>
    </lineage>
</organism>
<feature type="domain" description="Peptidoglycan binding-like" evidence="2">
    <location>
        <begin position="29"/>
        <end position="85"/>
    </location>
</feature>
<dbReference type="EMBL" id="CP012600">
    <property type="protein sequence ID" value="ALC84291.1"/>
    <property type="molecule type" value="Genomic_DNA"/>
</dbReference>
<evidence type="ECO:0000313" key="5">
    <source>
        <dbReference type="Proteomes" id="UP000067625"/>
    </source>
</evidence>
<dbReference type="InterPro" id="IPR002477">
    <property type="entry name" value="Peptidoglycan-bd-like"/>
</dbReference>
<sequence length="200" mass="22184">MIPVVVFTCLLFIAPNSIFAQEVLHKGNRGEEVYKLQEDLKKMGYFTDQPTGYYGSITDNAVRQLQLDTGLSQDGDVGSETQQKLDDIEMMAKVVQGEARGEPYEGKVAVAAVIINRVSESGFPNNTHDVIFQPNAFTAVNDGQYNLTPDSDSYHAVIDALKGSDPTFGSVYYYNPTIATNDWIFTRETEIKIGNHIFAK</sequence>
<dbReference type="SUPFAM" id="SSF47090">
    <property type="entry name" value="PGBD-like"/>
    <property type="match status" value="1"/>
</dbReference>
<evidence type="ECO:0008006" key="6">
    <source>
        <dbReference type="Google" id="ProtNLM"/>
    </source>
</evidence>
<dbReference type="InterPro" id="IPR036365">
    <property type="entry name" value="PGBD-like_sf"/>
</dbReference>
<dbReference type="Proteomes" id="UP000067625">
    <property type="component" value="Chromosome"/>
</dbReference>
<dbReference type="Gene3D" id="1.10.10.2520">
    <property type="entry name" value="Cell wall hydrolase SleB, domain 1"/>
    <property type="match status" value="1"/>
</dbReference>
<dbReference type="InterPro" id="IPR011105">
    <property type="entry name" value="Cell_wall_hydrolase_SleB"/>
</dbReference>
<evidence type="ECO:0000256" key="1">
    <source>
        <dbReference type="SAM" id="SignalP"/>
    </source>
</evidence>
<dbReference type="PATRIC" id="fig|1441095.3.peg.3720"/>
<reference evidence="5" key="1">
    <citation type="submission" date="2015-08" db="EMBL/GenBank/DDBJ databases">
        <title>Genome sequencing project for genomic taxonomy and phylogenomics of Bacillus-like bacteria.</title>
        <authorList>
            <person name="Liu B."/>
            <person name="Wang J."/>
            <person name="Zhu Y."/>
            <person name="Liu G."/>
            <person name="Chen Q."/>
            <person name="Chen Z."/>
            <person name="Lan J."/>
            <person name="Che J."/>
            <person name="Ge C."/>
            <person name="Shi H."/>
            <person name="Pan Z."/>
            <person name="Liu X."/>
        </authorList>
    </citation>
    <scope>NUCLEOTIDE SEQUENCE [LARGE SCALE GENOMIC DNA]</scope>
    <source>
        <strain evidence="5">FJAT-4402</strain>
    </source>
</reference>
<feature type="signal peptide" evidence="1">
    <location>
        <begin position="1"/>
        <end position="20"/>
    </location>
</feature>
<dbReference type="InterPro" id="IPR042047">
    <property type="entry name" value="SleB_dom1"/>
</dbReference>
<keyword evidence="1" id="KW-0732">Signal</keyword>
<dbReference type="Gene3D" id="1.10.101.10">
    <property type="entry name" value="PGBD-like superfamily/PGBD"/>
    <property type="match status" value="1"/>
</dbReference>
<keyword evidence="5" id="KW-1185">Reference proteome</keyword>
<gene>
    <name evidence="4" type="ORF">AM592_16790</name>
</gene>
<reference evidence="4 5" key="2">
    <citation type="journal article" date="2016" name="Int. J. Syst. Evol. Microbiol.">
        <title>Bacillus gobiensis sp. nov., isolated from a soil sample.</title>
        <authorList>
            <person name="Liu B."/>
            <person name="Liu G.H."/>
            <person name="Cetin S."/>
            <person name="Schumann P."/>
            <person name="Pan Z.Z."/>
            <person name="Chen Q.Q."/>
        </authorList>
    </citation>
    <scope>NUCLEOTIDE SEQUENCE [LARGE SCALE GENOMIC DNA]</scope>
    <source>
        <strain evidence="4 5">FJAT-4402</strain>
    </source>
</reference>
<proteinExistence type="predicted"/>
<dbReference type="Pfam" id="PF07486">
    <property type="entry name" value="Hydrolase_2"/>
    <property type="match status" value="1"/>
</dbReference>
<dbReference type="InterPro" id="IPR036366">
    <property type="entry name" value="PGBDSf"/>
</dbReference>
<name>A0A0M4FNP0_9BACI</name>
<dbReference type="GO" id="GO:0016787">
    <property type="term" value="F:hydrolase activity"/>
    <property type="evidence" value="ECO:0007669"/>
    <property type="project" value="InterPro"/>
</dbReference>
<feature type="chain" id="PRO_5005794531" description="Cell wall hydrolase" evidence="1">
    <location>
        <begin position="21"/>
        <end position="200"/>
    </location>
</feature>
<dbReference type="STRING" id="1441095.AM592_16790"/>
<dbReference type="Pfam" id="PF01471">
    <property type="entry name" value="PG_binding_1"/>
    <property type="match status" value="1"/>
</dbReference>
<feature type="domain" description="Cell wall hydrolase SleB" evidence="3">
    <location>
        <begin position="101"/>
        <end position="199"/>
    </location>
</feature>
<evidence type="ECO:0000259" key="3">
    <source>
        <dbReference type="Pfam" id="PF07486"/>
    </source>
</evidence>
<dbReference type="Gene3D" id="6.20.240.60">
    <property type="match status" value="1"/>
</dbReference>
<evidence type="ECO:0000313" key="4">
    <source>
        <dbReference type="EMBL" id="ALC84291.1"/>
    </source>
</evidence>
<protein>
    <recommendedName>
        <fullName evidence="6">Cell wall hydrolase</fullName>
    </recommendedName>
</protein>
<accession>A0A0M4FNP0</accession>
<evidence type="ECO:0000259" key="2">
    <source>
        <dbReference type="Pfam" id="PF01471"/>
    </source>
</evidence>
<dbReference type="AlphaFoldDB" id="A0A0M4FNP0"/>